<evidence type="ECO:0000256" key="1">
    <source>
        <dbReference type="SAM" id="MobiDB-lite"/>
    </source>
</evidence>
<comment type="caution">
    <text evidence="2">The sequence shown here is derived from an EMBL/GenBank/DDBJ whole genome shotgun (WGS) entry which is preliminary data.</text>
</comment>
<proteinExistence type="predicted"/>
<organism evidence="2 3">
    <name type="scientific">Candidatus Halobonum tyrrellensis G22</name>
    <dbReference type="NCBI Taxonomy" id="1324957"/>
    <lineage>
        <taxon>Archaea</taxon>
        <taxon>Methanobacteriati</taxon>
        <taxon>Methanobacteriota</taxon>
        <taxon>Stenosarchaea group</taxon>
        <taxon>Halobacteria</taxon>
        <taxon>Halobacteriales</taxon>
        <taxon>Haloferacaceae</taxon>
        <taxon>Candidatus Halobonum</taxon>
    </lineage>
</organism>
<dbReference type="Proteomes" id="UP000017840">
    <property type="component" value="Unassembled WGS sequence"/>
</dbReference>
<sequence>MSDSGSGSGDGDDGPTWVDADPADDAERRLDRRAGAGALARAEARRDTTVRRWDVVSPSATRIGRARAGDADLPERVRRLHDERHPATEGHAERAHRLDRLRITQALCNALDLTRWQRDRVLGVMDGLDLTAFGSQRAIEKVALVVVRHVVDAERREYLGLDDESYVADLDPDEMTDLYERFRTLSIKSDGTFERLLEQYGLGTTNLNRLDNVLAEQMDELGLREAVFGRNPNRDPALPATTPEPAD</sequence>
<dbReference type="AlphaFoldDB" id="V4J0A5"/>
<name>V4J0A5_9EURY</name>
<reference evidence="2 3" key="1">
    <citation type="journal article" date="2013" name="Genome Announc.">
        <title>Draft Genome Sequence of 'Candidatus Halobonum tyrrellensis' Strain G22, Isolated from the Hypersaline Waters of Lake Tyrrell, Australia.</title>
        <authorList>
            <person name="Ugalde J.A."/>
            <person name="Narasingarao P."/>
            <person name="Kuo S."/>
            <person name="Podell S."/>
            <person name="Allen E.E."/>
        </authorList>
    </citation>
    <scope>NUCLEOTIDE SEQUENCE [LARGE SCALE GENOMIC DNA]</scope>
    <source>
        <strain evidence="2 3">G22</strain>
    </source>
</reference>
<evidence type="ECO:0000313" key="2">
    <source>
        <dbReference type="EMBL" id="ESP88867.1"/>
    </source>
</evidence>
<keyword evidence="3" id="KW-1185">Reference proteome</keyword>
<dbReference type="STRING" id="1324957.K933_06812"/>
<evidence type="ECO:0008006" key="4">
    <source>
        <dbReference type="Google" id="ProtNLM"/>
    </source>
</evidence>
<dbReference type="RefSeq" id="WP_023393949.1">
    <property type="nucleotide sequence ID" value="NZ_ASGZ01000022.1"/>
</dbReference>
<dbReference type="EMBL" id="ASGZ01000022">
    <property type="protein sequence ID" value="ESP88867.1"/>
    <property type="molecule type" value="Genomic_DNA"/>
</dbReference>
<feature type="region of interest" description="Disordered" evidence="1">
    <location>
        <begin position="228"/>
        <end position="247"/>
    </location>
</feature>
<dbReference type="OrthoDB" id="340155at2157"/>
<dbReference type="PATRIC" id="fig|1324957.4.peg.1377"/>
<accession>V4J0A5</accession>
<protein>
    <recommendedName>
        <fullName evidence="4">DNA-directed RNA polymerase subunit epsilon</fullName>
    </recommendedName>
</protein>
<gene>
    <name evidence="2" type="ORF">K933_06812</name>
</gene>
<dbReference type="eggNOG" id="arCOG08199">
    <property type="taxonomic scope" value="Archaea"/>
</dbReference>
<feature type="region of interest" description="Disordered" evidence="1">
    <location>
        <begin position="1"/>
        <end position="27"/>
    </location>
</feature>
<evidence type="ECO:0000313" key="3">
    <source>
        <dbReference type="Proteomes" id="UP000017840"/>
    </source>
</evidence>